<dbReference type="Pfam" id="PF02770">
    <property type="entry name" value="Acyl-CoA_dh_M"/>
    <property type="match status" value="1"/>
</dbReference>
<name>A0A075WBY4_ARCFL</name>
<evidence type="ECO:0000256" key="2">
    <source>
        <dbReference type="ARBA" id="ARBA00009347"/>
    </source>
</evidence>
<evidence type="ECO:0000313" key="9">
    <source>
        <dbReference type="EMBL" id="AIG97017.1"/>
    </source>
</evidence>
<evidence type="ECO:0000256" key="5">
    <source>
        <dbReference type="RuleBase" id="RU362125"/>
    </source>
</evidence>
<dbReference type="PIRSF" id="PIRSF016578">
    <property type="entry name" value="HsaA"/>
    <property type="match status" value="1"/>
</dbReference>
<dbReference type="RefSeq" id="WP_010877710.1">
    <property type="nucleotide sequence ID" value="NZ_CP006577.1"/>
</dbReference>
<comment type="similarity">
    <text evidence="2 5">Belongs to the acyl-CoA dehydrogenase family.</text>
</comment>
<dbReference type="EMBL" id="CP006577">
    <property type="protein sequence ID" value="AIG97017.1"/>
    <property type="molecule type" value="Genomic_DNA"/>
</dbReference>
<gene>
    <name evidence="9" type="ORF">AFULGI_00001840</name>
</gene>
<evidence type="ECO:0000256" key="3">
    <source>
        <dbReference type="ARBA" id="ARBA00022630"/>
    </source>
</evidence>
<evidence type="ECO:0000259" key="7">
    <source>
        <dbReference type="Pfam" id="PF02770"/>
    </source>
</evidence>
<dbReference type="CDD" id="cd00567">
    <property type="entry name" value="ACAD"/>
    <property type="match status" value="1"/>
</dbReference>
<feature type="domain" description="Acyl-CoA oxidase/dehydrogenase middle" evidence="7">
    <location>
        <begin position="124"/>
        <end position="221"/>
    </location>
</feature>
<dbReference type="KEGG" id="afg:AFULGI_00001840"/>
<dbReference type="InterPro" id="IPR006089">
    <property type="entry name" value="Acyl-CoA_DH_CS"/>
</dbReference>
<dbReference type="EC" id="1.3.8.7" evidence="9"/>
<keyword evidence="3 5" id="KW-0285">Flavoprotein</keyword>
<feature type="domain" description="Acyl-CoA dehydrogenase/oxidase N-terminal" evidence="8">
    <location>
        <begin position="6"/>
        <end position="120"/>
    </location>
</feature>
<dbReference type="SUPFAM" id="SSF56645">
    <property type="entry name" value="Acyl-CoA dehydrogenase NM domain-like"/>
    <property type="match status" value="1"/>
</dbReference>
<feature type="domain" description="Acyl-CoA dehydrogenase/oxidase C-terminal" evidence="6">
    <location>
        <begin position="236"/>
        <end position="401"/>
    </location>
</feature>
<dbReference type="InterPro" id="IPR013786">
    <property type="entry name" value="AcylCoA_DH/ox_N"/>
</dbReference>
<dbReference type="InterPro" id="IPR009100">
    <property type="entry name" value="AcylCoA_DH/oxidase_NM_dom_sf"/>
</dbReference>
<proteinExistence type="inferred from homology"/>
<keyword evidence="4 5" id="KW-0274">FAD</keyword>
<evidence type="ECO:0000259" key="8">
    <source>
        <dbReference type="Pfam" id="PF02771"/>
    </source>
</evidence>
<dbReference type="InterPro" id="IPR036250">
    <property type="entry name" value="AcylCo_DH-like_C"/>
</dbReference>
<accession>A0A075WBY4</accession>
<dbReference type="Gene3D" id="2.40.110.10">
    <property type="entry name" value="Butyryl-CoA Dehydrogenase, subunit A, domain 2"/>
    <property type="match status" value="1"/>
</dbReference>
<protein>
    <submittedName>
        <fullName evidence="9">Acyl-CoA dehydrogenase</fullName>
        <ecNumber evidence="9">1.3.8.7</ecNumber>
    </submittedName>
</protein>
<evidence type="ECO:0000256" key="1">
    <source>
        <dbReference type="ARBA" id="ARBA00001974"/>
    </source>
</evidence>
<dbReference type="PANTHER" id="PTHR43884:SF12">
    <property type="entry name" value="ISOVALERYL-COA DEHYDROGENASE, MITOCHONDRIAL-RELATED"/>
    <property type="match status" value="1"/>
</dbReference>
<keyword evidence="5 9" id="KW-0560">Oxidoreductase</keyword>
<dbReference type="Pfam" id="PF00441">
    <property type="entry name" value="Acyl-CoA_dh_1"/>
    <property type="match status" value="1"/>
</dbReference>
<dbReference type="PANTHER" id="PTHR43884">
    <property type="entry name" value="ACYL-COA DEHYDROGENASE"/>
    <property type="match status" value="1"/>
</dbReference>
<sequence length="410" mass="45901">MHFEFNEEQRMIANAARDIAKDFPPEYWREKEENGEFAEEFFKAVCDAGFMGIVIPEEYGGGGYGMTELLIAMEELSANGCGAGGVWYFVLTEVFGALPIVRYGTEEQKEKYLPKIAKGEMEFCMALTEPDAGTNTLRIKTFAEKDGEEYVINGNKIFISGVDRAKGMLLVARTTPPEKAPRRTLGITLFLVDLPNEAVKWNPIPKHAINFSKTCEVSINNLRVESNAILGEKDLGWYLLLDVLNPERMSAAAGAIGGAKLAISKAVEYSKQRKVFADPIGSYQGLQFPLAEAYAALECARLMMYKAAWLYDTKFAAEDVKDPKKRVEMAAVFREIGDAANMAKAVAVENALKAVYWAMQTFGGYGYAKEYDVERWWREVNLLRLAPITQQMALNYIAEHILGMPRSYRV</sequence>
<dbReference type="InterPro" id="IPR006091">
    <property type="entry name" value="Acyl-CoA_Oxase/DH_mid-dom"/>
</dbReference>
<dbReference type="GO" id="GO:0070991">
    <property type="term" value="F:medium-chain fatty acyl-CoA dehydrogenase activity"/>
    <property type="evidence" value="ECO:0007669"/>
    <property type="project" value="UniProtKB-EC"/>
</dbReference>
<dbReference type="SUPFAM" id="SSF47203">
    <property type="entry name" value="Acyl-CoA dehydrogenase C-terminal domain-like"/>
    <property type="match status" value="1"/>
</dbReference>
<dbReference type="InterPro" id="IPR009075">
    <property type="entry name" value="AcylCo_DH/oxidase_C"/>
</dbReference>
<dbReference type="PROSITE" id="PS00073">
    <property type="entry name" value="ACYL_COA_DH_2"/>
    <property type="match status" value="1"/>
</dbReference>
<dbReference type="GeneID" id="24793733"/>
<dbReference type="Proteomes" id="UP000028501">
    <property type="component" value="Chromosome"/>
</dbReference>
<dbReference type="GO" id="GO:0050660">
    <property type="term" value="F:flavin adenine dinucleotide binding"/>
    <property type="evidence" value="ECO:0007669"/>
    <property type="project" value="InterPro"/>
</dbReference>
<dbReference type="AlphaFoldDB" id="A0A075WBY4"/>
<dbReference type="HOGENOM" id="CLU_018204_0_2_2"/>
<evidence type="ECO:0000256" key="4">
    <source>
        <dbReference type="ARBA" id="ARBA00022827"/>
    </source>
</evidence>
<dbReference type="Gene3D" id="1.20.140.10">
    <property type="entry name" value="Butyryl-CoA Dehydrogenase, subunit A, domain 3"/>
    <property type="match status" value="1"/>
</dbReference>
<dbReference type="Pfam" id="PF02771">
    <property type="entry name" value="Acyl-CoA_dh_N"/>
    <property type="match status" value="1"/>
</dbReference>
<reference evidence="9 10" key="1">
    <citation type="submission" date="2013-07" db="EMBL/GenBank/DDBJ databases">
        <title>Genome of Archaeoglobus fulgidus.</title>
        <authorList>
            <person name="Fiebig A."/>
            <person name="Birkeland N.-K."/>
        </authorList>
    </citation>
    <scope>NUCLEOTIDE SEQUENCE [LARGE SCALE GENOMIC DNA]</scope>
    <source>
        <strain evidence="9 10">DSM 8774</strain>
    </source>
</reference>
<dbReference type="Gene3D" id="1.10.540.10">
    <property type="entry name" value="Acyl-CoA dehydrogenase/oxidase, N-terminal domain"/>
    <property type="match status" value="1"/>
</dbReference>
<organism evidence="9 10">
    <name type="scientific">Archaeoglobus fulgidus DSM 8774</name>
    <dbReference type="NCBI Taxonomy" id="1344584"/>
    <lineage>
        <taxon>Archaea</taxon>
        <taxon>Methanobacteriati</taxon>
        <taxon>Methanobacteriota</taxon>
        <taxon>Archaeoglobi</taxon>
        <taxon>Archaeoglobales</taxon>
        <taxon>Archaeoglobaceae</taxon>
        <taxon>Archaeoglobus</taxon>
    </lineage>
</organism>
<comment type="cofactor">
    <cofactor evidence="1 5">
        <name>FAD</name>
        <dbReference type="ChEBI" id="CHEBI:57692"/>
    </cofactor>
</comment>
<evidence type="ECO:0000259" key="6">
    <source>
        <dbReference type="Pfam" id="PF00441"/>
    </source>
</evidence>
<dbReference type="InterPro" id="IPR037069">
    <property type="entry name" value="AcylCoA_DH/ox_N_sf"/>
</dbReference>
<evidence type="ECO:0000313" key="10">
    <source>
        <dbReference type="Proteomes" id="UP000028501"/>
    </source>
</evidence>
<dbReference type="InterPro" id="IPR046373">
    <property type="entry name" value="Acyl-CoA_Oxase/DH_mid-dom_sf"/>
</dbReference>